<dbReference type="NCBIfam" id="NF033394">
    <property type="entry name" value="capsid_maj_Podo"/>
    <property type="match status" value="1"/>
</dbReference>
<dbReference type="AlphaFoldDB" id="A0A0F8ZJ67"/>
<feature type="non-terminal residue" evidence="1">
    <location>
        <position position="1"/>
    </location>
</feature>
<evidence type="ECO:0008006" key="2">
    <source>
        <dbReference type="Google" id="ProtNLM"/>
    </source>
</evidence>
<organism evidence="1">
    <name type="scientific">marine sediment metagenome</name>
    <dbReference type="NCBI Taxonomy" id="412755"/>
    <lineage>
        <taxon>unclassified sequences</taxon>
        <taxon>metagenomes</taxon>
        <taxon>ecological metagenomes</taxon>
    </lineage>
</organism>
<dbReference type="EMBL" id="LAZR01063188">
    <property type="protein sequence ID" value="KKK59996.1"/>
    <property type="molecule type" value="Genomic_DNA"/>
</dbReference>
<sequence>TKSTQRFQEGSTVTQEIKPLVTFPHLDWRYWCVDINRSLIDDAKNTGPYQIKSYIAERMEAARDALVQDLETYLFQWGEYYVAPKQINGIYDICAPDTAITAVGAGAASDTYAAGTSNGNTNRTNTWWRNWVTYDDASETFASKIAGPTNEPYALNLVADMEHTFNSISANMESPNFIITKQAIYEAYKEEARDKLQFVRTAFNKKAADLGFETVTFNGATFTYSAKITSNYIIMLNLNHVDFNYHPNVWYEMTPWKDQANQFDRVAYIVCMSPGLATSQPRRHGIMLYAS</sequence>
<name>A0A0F8ZJ67_9ZZZZ</name>
<comment type="caution">
    <text evidence="1">The sequence shown here is derived from an EMBL/GenBank/DDBJ whole genome shotgun (WGS) entry which is preliminary data.</text>
</comment>
<reference evidence="1" key="1">
    <citation type="journal article" date="2015" name="Nature">
        <title>Complex archaea that bridge the gap between prokaryotes and eukaryotes.</title>
        <authorList>
            <person name="Spang A."/>
            <person name="Saw J.H."/>
            <person name="Jorgensen S.L."/>
            <person name="Zaremba-Niedzwiedzka K."/>
            <person name="Martijn J."/>
            <person name="Lind A.E."/>
            <person name="van Eijk R."/>
            <person name="Schleper C."/>
            <person name="Guy L."/>
            <person name="Ettema T.J."/>
        </authorList>
    </citation>
    <scope>NUCLEOTIDE SEQUENCE</scope>
</reference>
<protein>
    <recommendedName>
        <fullName evidence="2">Capsid protein</fullName>
    </recommendedName>
</protein>
<evidence type="ECO:0000313" key="1">
    <source>
        <dbReference type="EMBL" id="KKK59996.1"/>
    </source>
</evidence>
<proteinExistence type="predicted"/>
<accession>A0A0F8ZJ67</accession>
<dbReference type="InterPro" id="IPR049718">
    <property type="entry name" value="AKO59007-like"/>
</dbReference>
<gene>
    <name evidence="1" type="ORF">LCGC14_3028770</name>
</gene>